<evidence type="ECO:0000313" key="4">
    <source>
        <dbReference type="Proteomes" id="UP000504608"/>
    </source>
</evidence>
<name>A0A6J1I9L4_CUCMA</name>
<dbReference type="Proteomes" id="UP000504608">
    <property type="component" value="Unplaced"/>
</dbReference>
<keyword evidence="2" id="KW-0806">Transcription termination</keyword>
<dbReference type="PANTHER" id="PTHR13068:SF166">
    <property type="entry name" value="TRANSCRIPTION TERMINATION FACTOR MTERF15, MITOCHONDRIAL-LIKE"/>
    <property type="match status" value="1"/>
</dbReference>
<dbReference type="InterPro" id="IPR003690">
    <property type="entry name" value="MTERF"/>
</dbReference>
<keyword evidence="4" id="KW-1185">Reference proteome</keyword>
<dbReference type="OrthoDB" id="637682at2759"/>
<keyword evidence="2" id="KW-0805">Transcription regulation</keyword>
<evidence type="ECO:0000313" key="5">
    <source>
        <dbReference type="RefSeq" id="XP_022973791.1"/>
    </source>
</evidence>
<sequence>MYHLLRRIILVRTPLSVESFSGSPLKSLRFLLTSSEIVSSPKSASLASNFVDFESNEKPVILFFENHGFSKSQISELVKKFPQVLSTNPEKTLLPKLLFLQSKGLSSPEVAKLVCGFPGILKRSLNRQIIPSFNYIHDLLQTEEKTIAAIKRFGGLLTWDLQNSARPNVEILRQIGVPDSNIASILRSQPRVFLISPIRFRKIVEEVKEMGFNPLRLKFVLAVFALRAMSKSTWKKKVEVYRKWGWPEEEILFAFGRHPWCMMASADKINGVMDFFVNQIGCESSYIARIPSLISHSLKKRIVPRGSVYQVLLSNGLIKKHVNLPLLFVSTEKRFLDKFIEPHKKRIPGLLKLYTEKLEVSSK</sequence>
<dbReference type="AlphaFoldDB" id="A0A6J1I9L4"/>
<dbReference type="SMART" id="SM00733">
    <property type="entry name" value="Mterf"/>
    <property type="match status" value="6"/>
</dbReference>
<protein>
    <submittedName>
        <fullName evidence="5">Transcription termination factor MTERF5, chloroplastic-like</fullName>
    </submittedName>
</protein>
<evidence type="ECO:0000256" key="3">
    <source>
        <dbReference type="ARBA" id="ARBA00022946"/>
    </source>
</evidence>
<dbReference type="GeneID" id="111472348"/>
<accession>A0A6J1I9L4</accession>
<dbReference type="FunFam" id="1.25.70.10:FF:000001">
    <property type="entry name" value="Mitochondrial transcription termination factor-like"/>
    <property type="match status" value="1"/>
</dbReference>
<gene>
    <name evidence="5" type="primary">LOC111472348</name>
</gene>
<dbReference type="PANTHER" id="PTHR13068">
    <property type="entry name" value="CGI-12 PROTEIN-RELATED"/>
    <property type="match status" value="1"/>
</dbReference>
<dbReference type="GO" id="GO:0006353">
    <property type="term" value="P:DNA-templated transcription termination"/>
    <property type="evidence" value="ECO:0007669"/>
    <property type="project" value="UniProtKB-KW"/>
</dbReference>
<dbReference type="GO" id="GO:0003676">
    <property type="term" value="F:nucleic acid binding"/>
    <property type="evidence" value="ECO:0007669"/>
    <property type="project" value="InterPro"/>
</dbReference>
<keyword evidence="2" id="KW-0804">Transcription</keyword>
<dbReference type="Pfam" id="PF02536">
    <property type="entry name" value="mTERF"/>
    <property type="match status" value="2"/>
</dbReference>
<dbReference type="KEGG" id="cmax:111472348"/>
<dbReference type="RefSeq" id="XP_022973791.1">
    <property type="nucleotide sequence ID" value="XM_023118023.1"/>
</dbReference>
<proteinExistence type="inferred from homology"/>
<organism evidence="4 5">
    <name type="scientific">Cucurbita maxima</name>
    <name type="common">Pumpkin</name>
    <name type="synonym">Winter squash</name>
    <dbReference type="NCBI Taxonomy" id="3661"/>
    <lineage>
        <taxon>Eukaryota</taxon>
        <taxon>Viridiplantae</taxon>
        <taxon>Streptophyta</taxon>
        <taxon>Embryophyta</taxon>
        <taxon>Tracheophyta</taxon>
        <taxon>Spermatophyta</taxon>
        <taxon>Magnoliopsida</taxon>
        <taxon>eudicotyledons</taxon>
        <taxon>Gunneridae</taxon>
        <taxon>Pentapetalae</taxon>
        <taxon>rosids</taxon>
        <taxon>fabids</taxon>
        <taxon>Cucurbitales</taxon>
        <taxon>Cucurbitaceae</taxon>
        <taxon>Cucurbiteae</taxon>
        <taxon>Cucurbita</taxon>
    </lineage>
</organism>
<dbReference type="InterPro" id="IPR038538">
    <property type="entry name" value="MTERF_sf"/>
</dbReference>
<keyword evidence="3" id="KW-0809">Transit peptide</keyword>
<reference evidence="5" key="1">
    <citation type="submission" date="2025-08" db="UniProtKB">
        <authorList>
            <consortium name="RefSeq"/>
        </authorList>
    </citation>
    <scope>IDENTIFICATION</scope>
    <source>
        <tissue evidence="5">Young leaves</tissue>
    </source>
</reference>
<comment type="similarity">
    <text evidence="1">Belongs to the mTERF family.</text>
</comment>
<evidence type="ECO:0000256" key="1">
    <source>
        <dbReference type="ARBA" id="ARBA00007692"/>
    </source>
</evidence>
<dbReference type="Gene3D" id="1.25.70.10">
    <property type="entry name" value="Transcription termination factor 3, mitochondrial"/>
    <property type="match status" value="1"/>
</dbReference>
<evidence type="ECO:0000256" key="2">
    <source>
        <dbReference type="ARBA" id="ARBA00022472"/>
    </source>
</evidence>